<dbReference type="GO" id="GO:0051301">
    <property type="term" value="P:cell division"/>
    <property type="evidence" value="ECO:0007669"/>
    <property type="project" value="UniProtKB-KW"/>
</dbReference>
<evidence type="ECO:0000313" key="15">
    <source>
        <dbReference type="Proteomes" id="UP000176651"/>
    </source>
</evidence>
<evidence type="ECO:0000256" key="4">
    <source>
        <dbReference type="ARBA" id="ARBA00022679"/>
    </source>
</evidence>
<evidence type="ECO:0000259" key="13">
    <source>
        <dbReference type="Pfam" id="PF04101"/>
    </source>
</evidence>
<dbReference type="GO" id="GO:0071555">
    <property type="term" value="P:cell wall organization"/>
    <property type="evidence" value="ECO:0007669"/>
    <property type="project" value="UniProtKB-KW"/>
</dbReference>
<evidence type="ECO:0000256" key="11">
    <source>
        <dbReference type="SAM" id="Phobius"/>
    </source>
</evidence>
<proteinExistence type="inferred from homology"/>
<keyword evidence="3 10" id="KW-0328">Glycosyltransferase</keyword>
<accession>A0A1F4NS79</accession>
<protein>
    <recommendedName>
        <fullName evidence="10">UDP-N-acetylglucosamine--N-acetylmuramyl-(pentapeptide) pyrophosphoryl-undecaprenol N-acetylglucosamine transferase</fullName>
        <ecNumber evidence="10">2.4.1.227</ecNumber>
    </recommendedName>
    <alternativeName>
        <fullName evidence="10">Undecaprenyl-PP-MurNAc-pentapeptide-UDPGlcNAc GlcNAc transferase</fullName>
    </alternativeName>
</protein>
<dbReference type="PANTHER" id="PTHR21015:SF22">
    <property type="entry name" value="GLYCOSYLTRANSFERASE"/>
    <property type="match status" value="1"/>
</dbReference>
<feature type="binding site" evidence="10">
    <location>
        <position position="292"/>
    </location>
    <ligand>
        <name>UDP-N-acetyl-alpha-D-glucosamine</name>
        <dbReference type="ChEBI" id="CHEBI:57705"/>
    </ligand>
</feature>
<keyword evidence="11" id="KW-1133">Transmembrane helix</keyword>
<dbReference type="PANTHER" id="PTHR21015">
    <property type="entry name" value="UDP-N-ACETYLGLUCOSAMINE--N-ACETYLMURAMYL-(PENTAPEPTIDE) PYROPHOSPHORYL-UNDECAPRENOL N-ACETYLGLUCOSAMINE TRANSFERASE 1"/>
    <property type="match status" value="1"/>
</dbReference>
<dbReference type="EMBL" id="META01000004">
    <property type="protein sequence ID" value="OGB74107.1"/>
    <property type="molecule type" value="Genomic_DNA"/>
</dbReference>
<evidence type="ECO:0000256" key="10">
    <source>
        <dbReference type="HAMAP-Rule" id="MF_00033"/>
    </source>
</evidence>
<dbReference type="InterPro" id="IPR006009">
    <property type="entry name" value="GlcNAc_MurG"/>
</dbReference>
<sequence>MKILLVGGGTSGHVLPTLSVGRSILAKDPGANILYLGSLKLGDRSLATEAGFRFIGVPAGKWRRYFDLRNVVDILITLAGIIVAFLIVLFFWPDRIFIKGGYVGLPVGIAAWLLRRPIILHESDAVMGTANRMLMKFARQVCVSFPLEVYPRSKKLVYTGVPVNELFFSKEVGDLPVKLREDMPLVLVIGGSQGARAVNKLVRGAAEELAKHYQIVHLAGGLDYATLHRWLAGSEVHNYYLFDFLPSTKIATLTKKAAVVISRAGATVIAEIAAVGRPAILIPLPGAANNHQYLNAKYLADRGAAVLLEQSSATPGLLIEKVNKIIGSDLGKRLSFNITAFSKKDASARIAELLLG</sequence>
<comment type="similarity">
    <text evidence="10">Belongs to the glycosyltransferase 28 family. MurG subfamily.</text>
</comment>
<evidence type="ECO:0000256" key="9">
    <source>
        <dbReference type="ARBA" id="ARBA00023316"/>
    </source>
</evidence>
<dbReference type="GO" id="GO:0005886">
    <property type="term" value="C:plasma membrane"/>
    <property type="evidence" value="ECO:0007669"/>
    <property type="project" value="UniProtKB-SubCell"/>
</dbReference>
<evidence type="ECO:0000256" key="2">
    <source>
        <dbReference type="ARBA" id="ARBA00022618"/>
    </source>
</evidence>
<dbReference type="GO" id="GO:0009252">
    <property type="term" value="P:peptidoglycan biosynthetic process"/>
    <property type="evidence" value="ECO:0007669"/>
    <property type="project" value="UniProtKB-UniRule"/>
</dbReference>
<dbReference type="Pfam" id="PF04101">
    <property type="entry name" value="Glyco_tran_28_C"/>
    <property type="match status" value="1"/>
</dbReference>
<evidence type="ECO:0000256" key="7">
    <source>
        <dbReference type="ARBA" id="ARBA00023136"/>
    </source>
</evidence>
<name>A0A1F4NS79_UNCK3</name>
<keyword evidence="9 10" id="KW-0961">Cell wall biogenesis/degradation</keyword>
<keyword evidence="1 10" id="KW-1003">Cell membrane</keyword>
<feature type="domain" description="Glycosyltransferase family 28 N-terminal" evidence="12">
    <location>
        <begin position="3"/>
        <end position="142"/>
    </location>
</feature>
<dbReference type="AlphaFoldDB" id="A0A1F4NS79"/>
<feature type="transmembrane region" description="Helical" evidence="11">
    <location>
        <begin position="71"/>
        <end position="90"/>
    </location>
</feature>
<evidence type="ECO:0000256" key="5">
    <source>
        <dbReference type="ARBA" id="ARBA00022960"/>
    </source>
</evidence>
<comment type="pathway">
    <text evidence="10">Cell wall biogenesis; peptidoglycan biosynthesis.</text>
</comment>
<dbReference type="InterPro" id="IPR007235">
    <property type="entry name" value="Glyco_trans_28_C"/>
</dbReference>
<reference evidence="14 15" key="1">
    <citation type="journal article" date="2016" name="Nat. Commun.">
        <title>Thousands of microbial genomes shed light on interconnected biogeochemical processes in an aquifer system.</title>
        <authorList>
            <person name="Anantharaman K."/>
            <person name="Brown C.T."/>
            <person name="Hug L.A."/>
            <person name="Sharon I."/>
            <person name="Castelle C.J."/>
            <person name="Probst A.J."/>
            <person name="Thomas B.C."/>
            <person name="Singh A."/>
            <person name="Wilkins M.J."/>
            <person name="Karaoz U."/>
            <person name="Brodie E.L."/>
            <person name="Williams K.H."/>
            <person name="Hubbard S.S."/>
            <person name="Banfield J.F."/>
        </authorList>
    </citation>
    <scope>NUCLEOTIDE SEQUENCE [LARGE SCALE GENOMIC DNA]</scope>
</reference>
<keyword evidence="6 10" id="KW-0573">Peptidoglycan synthesis</keyword>
<feature type="binding site" evidence="10">
    <location>
        <position position="192"/>
    </location>
    <ligand>
        <name>UDP-N-acetyl-alpha-D-glucosamine</name>
        <dbReference type="ChEBI" id="CHEBI:57705"/>
    </ligand>
</feature>
<dbReference type="GO" id="GO:0008360">
    <property type="term" value="P:regulation of cell shape"/>
    <property type="evidence" value="ECO:0007669"/>
    <property type="project" value="UniProtKB-KW"/>
</dbReference>
<keyword evidence="7 10" id="KW-0472">Membrane</keyword>
<evidence type="ECO:0000259" key="12">
    <source>
        <dbReference type="Pfam" id="PF03033"/>
    </source>
</evidence>
<keyword evidence="11" id="KW-0812">Transmembrane</keyword>
<comment type="caution">
    <text evidence="14">The sequence shown here is derived from an EMBL/GenBank/DDBJ whole genome shotgun (WGS) entry which is preliminary data.</text>
</comment>
<feature type="domain" description="Glycosyl transferase family 28 C-terminal" evidence="13">
    <location>
        <begin position="186"/>
        <end position="329"/>
    </location>
</feature>
<dbReference type="CDD" id="cd03785">
    <property type="entry name" value="GT28_MurG"/>
    <property type="match status" value="1"/>
</dbReference>
<evidence type="ECO:0000256" key="6">
    <source>
        <dbReference type="ARBA" id="ARBA00022984"/>
    </source>
</evidence>
<dbReference type="Proteomes" id="UP000176651">
    <property type="component" value="Unassembled WGS sequence"/>
</dbReference>
<evidence type="ECO:0000256" key="8">
    <source>
        <dbReference type="ARBA" id="ARBA00023306"/>
    </source>
</evidence>
<dbReference type="Gene3D" id="3.40.50.2000">
    <property type="entry name" value="Glycogen Phosphorylase B"/>
    <property type="match status" value="2"/>
</dbReference>
<dbReference type="STRING" id="1798535.A2V68_02115"/>
<keyword evidence="4 10" id="KW-0808">Transferase</keyword>
<dbReference type="InterPro" id="IPR004276">
    <property type="entry name" value="GlycoTrans_28_N"/>
</dbReference>
<evidence type="ECO:0000256" key="1">
    <source>
        <dbReference type="ARBA" id="ARBA00022475"/>
    </source>
</evidence>
<comment type="function">
    <text evidence="10">Cell wall formation. Catalyzes the transfer of a GlcNAc subunit on undecaprenyl-pyrophosphoryl-MurNAc-pentapeptide (lipid intermediate I) to form undecaprenyl-pyrophosphoryl-MurNAc-(pentapeptide)GlcNAc (lipid intermediate II).</text>
</comment>
<dbReference type="GO" id="GO:0005975">
    <property type="term" value="P:carbohydrate metabolic process"/>
    <property type="evidence" value="ECO:0007669"/>
    <property type="project" value="InterPro"/>
</dbReference>
<keyword evidence="8 10" id="KW-0131">Cell cycle</keyword>
<comment type="catalytic activity">
    <reaction evidence="10">
        <text>di-trans,octa-cis-undecaprenyl diphospho-N-acetyl-alpha-D-muramoyl-L-alanyl-D-glutamyl-meso-2,6-diaminopimeloyl-D-alanyl-D-alanine + UDP-N-acetyl-alpha-D-glucosamine = di-trans,octa-cis-undecaprenyl diphospho-[N-acetyl-alpha-D-glucosaminyl-(1-&gt;4)]-N-acetyl-alpha-D-muramoyl-L-alanyl-D-glutamyl-meso-2,6-diaminopimeloyl-D-alanyl-D-alanine + UDP + H(+)</text>
        <dbReference type="Rhea" id="RHEA:31227"/>
        <dbReference type="ChEBI" id="CHEBI:15378"/>
        <dbReference type="ChEBI" id="CHEBI:57705"/>
        <dbReference type="ChEBI" id="CHEBI:58223"/>
        <dbReference type="ChEBI" id="CHEBI:61387"/>
        <dbReference type="ChEBI" id="CHEBI:61388"/>
        <dbReference type="EC" id="2.4.1.227"/>
    </reaction>
</comment>
<evidence type="ECO:0000313" key="14">
    <source>
        <dbReference type="EMBL" id="OGB74107.1"/>
    </source>
</evidence>
<dbReference type="NCBIfam" id="TIGR01133">
    <property type="entry name" value="murG"/>
    <property type="match status" value="1"/>
</dbReference>
<dbReference type="HAMAP" id="MF_00033">
    <property type="entry name" value="MurG"/>
    <property type="match status" value="1"/>
</dbReference>
<keyword evidence="2 10" id="KW-0132">Cell division</keyword>
<dbReference type="EC" id="2.4.1.227" evidence="10"/>
<dbReference type="GO" id="GO:0050511">
    <property type="term" value="F:undecaprenyldiphospho-muramoylpentapeptide beta-N-acetylglucosaminyltransferase activity"/>
    <property type="evidence" value="ECO:0007669"/>
    <property type="project" value="UniProtKB-UniRule"/>
</dbReference>
<dbReference type="UniPathway" id="UPA00219"/>
<evidence type="ECO:0000256" key="3">
    <source>
        <dbReference type="ARBA" id="ARBA00022676"/>
    </source>
</evidence>
<organism evidence="14 15">
    <name type="scientific">candidate division Kazan bacterium RBG_13_50_9</name>
    <dbReference type="NCBI Taxonomy" id="1798535"/>
    <lineage>
        <taxon>Bacteria</taxon>
        <taxon>Bacteria division Kazan-3B-28</taxon>
    </lineage>
</organism>
<dbReference type="Pfam" id="PF03033">
    <property type="entry name" value="Glyco_transf_28"/>
    <property type="match status" value="1"/>
</dbReference>
<dbReference type="SUPFAM" id="SSF53756">
    <property type="entry name" value="UDP-Glycosyltransferase/glycogen phosphorylase"/>
    <property type="match status" value="1"/>
</dbReference>
<dbReference type="GO" id="GO:0051991">
    <property type="term" value="F:UDP-N-acetyl-D-glucosamine:N-acetylmuramoyl-L-alanyl-D-glutamyl-meso-2,6-diaminopimelyl-D-alanyl-D-alanine-diphosphoundecaprenol 4-beta-N-acetylglucosaminlytransferase activity"/>
    <property type="evidence" value="ECO:0007669"/>
    <property type="project" value="RHEA"/>
</dbReference>
<comment type="caution">
    <text evidence="10">Lacks conserved residue(s) required for the propagation of feature annotation.</text>
</comment>
<comment type="subcellular location">
    <subcellularLocation>
        <location evidence="10">Cell membrane</location>
        <topology evidence="10">Peripheral membrane protein</topology>
        <orientation evidence="10">Cytoplasmic side</orientation>
    </subcellularLocation>
</comment>
<gene>
    <name evidence="10" type="primary">murG</name>
    <name evidence="14" type="ORF">A2V68_02115</name>
</gene>
<keyword evidence="5 10" id="KW-0133">Cell shape</keyword>